<evidence type="ECO:0000256" key="2">
    <source>
        <dbReference type="ARBA" id="ARBA00023125"/>
    </source>
</evidence>
<dbReference type="InterPro" id="IPR014710">
    <property type="entry name" value="RmlC-like_jellyroll"/>
</dbReference>
<dbReference type="RefSeq" id="WP_058448578.1">
    <property type="nucleotide sequence ID" value="NZ_CAAAJF010000004.1"/>
</dbReference>
<dbReference type="OrthoDB" id="5740883at2"/>
<dbReference type="STRING" id="455.Ljam_0525"/>
<reference evidence="5 6" key="1">
    <citation type="submission" date="2015-11" db="EMBL/GenBank/DDBJ databases">
        <title>Genomic analysis of 38 Legionella species identifies large and diverse effector repertoires.</title>
        <authorList>
            <person name="Burstein D."/>
            <person name="Amaro F."/>
            <person name="Zusman T."/>
            <person name="Lifshitz Z."/>
            <person name="Cohen O."/>
            <person name="Gilbert J.A."/>
            <person name="Pupko T."/>
            <person name="Shuman H.A."/>
            <person name="Segal G."/>
        </authorList>
    </citation>
    <scope>NUCLEOTIDE SEQUENCE [LARGE SCALE GENOMIC DNA]</scope>
    <source>
        <strain evidence="5 6">JA-26-G1-E2</strain>
    </source>
</reference>
<gene>
    <name evidence="5" type="ORF">Ljam_0525</name>
</gene>
<dbReference type="PATRIC" id="fig|455.5.peg.557"/>
<keyword evidence="2" id="KW-0238">DNA-binding</keyword>
<dbReference type="PROSITE" id="PS01124">
    <property type="entry name" value="HTH_ARAC_FAMILY_2"/>
    <property type="match status" value="1"/>
</dbReference>
<sequence length="246" mass="28602">MSVLFSLRSYTKETCSHSHDFSQLVLPLKGRLELETGGEAGLVDEETAAYVRADTRHCFASSEDNLFLVVDLPDTCTEWKTHKLPSFLNLNPALKKYLEFAHCYLENYSNHLADLSLYQLLMSLLPVDWTTDRSVVLAKSWMDKHLATPVDIDRLARHCYLSKSQLQRRFKLNTGFTLAEYWRLKKLEYAQQLLINSNLCIEEIAYQVGYENLSAFSRRFHQMYGISPTQWRMMNIKAKSMRVLDN</sequence>
<dbReference type="InterPro" id="IPR020449">
    <property type="entry name" value="Tscrpt_reg_AraC-type_HTH"/>
</dbReference>
<dbReference type="PANTHER" id="PTHR46796:SF10">
    <property type="entry name" value="TRANSCRIPTIONAL ACTIVATOR FEAR"/>
    <property type="match status" value="1"/>
</dbReference>
<feature type="domain" description="HTH araC/xylS-type" evidence="4">
    <location>
        <begin position="136"/>
        <end position="234"/>
    </location>
</feature>
<dbReference type="InterPro" id="IPR011051">
    <property type="entry name" value="RmlC_Cupin_sf"/>
</dbReference>
<comment type="caution">
    <text evidence="5">The sequence shown here is derived from an EMBL/GenBank/DDBJ whole genome shotgun (WGS) entry which is preliminary data.</text>
</comment>
<keyword evidence="1" id="KW-0805">Transcription regulation</keyword>
<dbReference type="PRINTS" id="PR00032">
    <property type="entry name" value="HTHARAC"/>
</dbReference>
<dbReference type="AlphaFoldDB" id="A0A0W0UTZ2"/>
<evidence type="ECO:0000313" key="6">
    <source>
        <dbReference type="Proteomes" id="UP000054715"/>
    </source>
</evidence>
<dbReference type="SUPFAM" id="SSF51182">
    <property type="entry name" value="RmlC-like cupins"/>
    <property type="match status" value="1"/>
</dbReference>
<protein>
    <submittedName>
        <fullName evidence="5">AraC family transcriptional regulator</fullName>
    </submittedName>
</protein>
<dbReference type="SMART" id="SM00342">
    <property type="entry name" value="HTH_ARAC"/>
    <property type="match status" value="1"/>
</dbReference>
<dbReference type="InterPro" id="IPR050204">
    <property type="entry name" value="AraC_XylS_family_regulators"/>
</dbReference>
<dbReference type="InterPro" id="IPR018060">
    <property type="entry name" value="HTH_AraC"/>
</dbReference>
<evidence type="ECO:0000313" key="5">
    <source>
        <dbReference type="EMBL" id="KTD11331.1"/>
    </source>
</evidence>
<dbReference type="Proteomes" id="UP000054715">
    <property type="component" value="Unassembled WGS sequence"/>
</dbReference>
<name>A0A0W0UTZ2_9GAMM</name>
<accession>A0A0W0UTZ2</accession>
<dbReference type="Gene3D" id="2.60.120.10">
    <property type="entry name" value="Jelly Rolls"/>
    <property type="match status" value="1"/>
</dbReference>
<evidence type="ECO:0000256" key="1">
    <source>
        <dbReference type="ARBA" id="ARBA00023015"/>
    </source>
</evidence>
<dbReference type="Pfam" id="PF12833">
    <property type="entry name" value="HTH_18"/>
    <property type="match status" value="1"/>
</dbReference>
<proteinExistence type="predicted"/>
<dbReference type="EMBL" id="LNYG01000008">
    <property type="protein sequence ID" value="KTD11331.1"/>
    <property type="molecule type" value="Genomic_DNA"/>
</dbReference>
<evidence type="ECO:0000256" key="3">
    <source>
        <dbReference type="ARBA" id="ARBA00023163"/>
    </source>
</evidence>
<dbReference type="PANTHER" id="PTHR46796">
    <property type="entry name" value="HTH-TYPE TRANSCRIPTIONAL ACTIVATOR RHAS-RELATED"/>
    <property type="match status" value="1"/>
</dbReference>
<dbReference type="InterPro" id="IPR009057">
    <property type="entry name" value="Homeodomain-like_sf"/>
</dbReference>
<organism evidence="5 6">
    <name type="scientific">Legionella jamestowniensis</name>
    <dbReference type="NCBI Taxonomy" id="455"/>
    <lineage>
        <taxon>Bacteria</taxon>
        <taxon>Pseudomonadati</taxon>
        <taxon>Pseudomonadota</taxon>
        <taxon>Gammaproteobacteria</taxon>
        <taxon>Legionellales</taxon>
        <taxon>Legionellaceae</taxon>
        <taxon>Legionella</taxon>
    </lineage>
</organism>
<dbReference type="SUPFAM" id="SSF46689">
    <property type="entry name" value="Homeodomain-like"/>
    <property type="match status" value="2"/>
</dbReference>
<evidence type="ECO:0000259" key="4">
    <source>
        <dbReference type="PROSITE" id="PS01124"/>
    </source>
</evidence>
<dbReference type="GO" id="GO:0003700">
    <property type="term" value="F:DNA-binding transcription factor activity"/>
    <property type="evidence" value="ECO:0007669"/>
    <property type="project" value="InterPro"/>
</dbReference>
<dbReference type="Gene3D" id="1.10.10.60">
    <property type="entry name" value="Homeodomain-like"/>
    <property type="match status" value="2"/>
</dbReference>
<keyword evidence="3" id="KW-0804">Transcription</keyword>
<dbReference type="GO" id="GO:0043565">
    <property type="term" value="F:sequence-specific DNA binding"/>
    <property type="evidence" value="ECO:0007669"/>
    <property type="project" value="InterPro"/>
</dbReference>